<comment type="caution">
    <text evidence="1">The sequence shown here is derived from an EMBL/GenBank/DDBJ whole genome shotgun (WGS) entry which is preliminary data.</text>
</comment>
<proteinExistence type="predicted"/>
<protein>
    <submittedName>
        <fullName evidence="1">Uncharacterized protein</fullName>
    </submittedName>
</protein>
<dbReference type="Proteomes" id="UP000436694">
    <property type="component" value="Unassembled WGS sequence"/>
</dbReference>
<dbReference type="AlphaFoldDB" id="A0A844AJ83"/>
<keyword evidence="2" id="KW-1185">Reference proteome</keyword>
<dbReference type="EMBL" id="WIXK01000001">
    <property type="protein sequence ID" value="MQY41200.1"/>
    <property type="molecule type" value="Genomic_DNA"/>
</dbReference>
<evidence type="ECO:0000313" key="1">
    <source>
        <dbReference type="EMBL" id="MQY41200.1"/>
    </source>
</evidence>
<organism evidence="1 2">
    <name type="scientific">Tritonibacter aquimaris</name>
    <dbReference type="NCBI Taxonomy" id="2663379"/>
    <lineage>
        <taxon>Bacteria</taxon>
        <taxon>Pseudomonadati</taxon>
        <taxon>Pseudomonadota</taxon>
        <taxon>Alphaproteobacteria</taxon>
        <taxon>Rhodobacterales</taxon>
        <taxon>Paracoccaceae</taxon>
        <taxon>Tritonibacter</taxon>
    </lineage>
</organism>
<evidence type="ECO:0000313" key="2">
    <source>
        <dbReference type="Proteomes" id="UP000436694"/>
    </source>
</evidence>
<name>A0A844AJ83_9RHOB</name>
<gene>
    <name evidence="1" type="ORF">GG681_00965</name>
</gene>
<reference evidence="1 2" key="1">
    <citation type="submission" date="2019-10" db="EMBL/GenBank/DDBJ databases">
        <title>Epibacterium sp. nov., isolated from seawater.</title>
        <authorList>
            <person name="Zhang X."/>
            <person name="Li N."/>
        </authorList>
    </citation>
    <scope>NUCLEOTIDE SEQUENCE [LARGE SCALE GENOMIC DNA]</scope>
    <source>
        <strain evidence="1 2">SM1969</strain>
    </source>
</reference>
<sequence length="137" mass="14511">MGMLLLTAACAPAPGPSVPQQPGKSIQDANAAFQVCAPQGPVGARDHLTANYIVSVLWGGVIVGPLTVAATAEEIRDIGARNAIDHCLEEQGYERRELSVEELAYLNQANGYERELFLNHLVAGGDLASFTQELSGH</sequence>
<accession>A0A844AJ83</accession>